<evidence type="ECO:0000313" key="9">
    <source>
        <dbReference type="EMBL" id="KRL85161.1"/>
    </source>
</evidence>
<reference evidence="9 10" key="1">
    <citation type="journal article" date="2015" name="Genome Announc.">
        <title>Expanding the biotechnology potential of lactobacilli through comparative genomics of 213 strains and associated genera.</title>
        <authorList>
            <person name="Sun Z."/>
            <person name="Harris H.M."/>
            <person name="McCann A."/>
            <person name="Guo C."/>
            <person name="Argimon S."/>
            <person name="Zhang W."/>
            <person name="Yang X."/>
            <person name="Jeffery I.B."/>
            <person name="Cooney J.C."/>
            <person name="Kagawa T.F."/>
            <person name="Liu W."/>
            <person name="Song Y."/>
            <person name="Salvetti E."/>
            <person name="Wrobel A."/>
            <person name="Rasinkangas P."/>
            <person name="Parkhill J."/>
            <person name="Rea M.C."/>
            <person name="O'Sullivan O."/>
            <person name="Ritari J."/>
            <person name="Douillard F.P."/>
            <person name="Paul Ross R."/>
            <person name="Yang R."/>
            <person name="Briner A.E."/>
            <person name="Felis G.E."/>
            <person name="de Vos W.M."/>
            <person name="Barrangou R."/>
            <person name="Klaenhammer T.R."/>
            <person name="Caufield P.W."/>
            <person name="Cui Y."/>
            <person name="Zhang H."/>
            <person name="O'Toole P.W."/>
        </authorList>
    </citation>
    <scope>NUCLEOTIDE SEQUENCE [LARGE SCALE GENOMIC DNA]</scope>
    <source>
        <strain evidence="9 10">DSM 16634</strain>
    </source>
</reference>
<proteinExistence type="predicted"/>
<dbReference type="InterPro" id="IPR038379">
    <property type="entry name" value="SecE_sf"/>
</dbReference>
<dbReference type="GO" id="GO:0016020">
    <property type="term" value="C:membrane"/>
    <property type="evidence" value="ECO:0007669"/>
    <property type="project" value="UniProtKB-SubCell"/>
</dbReference>
<organism evidence="9 10">
    <name type="scientific">Ligilactobacillus apodemi DSM 16634 = JCM 16172</name>
    <dbReference type="NCBI Taxonomy" id="1423724"/>
    <lineage>
        <taxon>Bacteria</taxon>
        <taxon>Bacillati</taxon>
        <taxon>Bacillota</taxon>
        <taxon>Bacilli</taxon>
        <taxon>Lactobacillales</taxon>
        <taxon>Lactobacillaceae</taxon>
        <taxon>Ligilactobacillus</taxon>
    </lineage>
</organism>
<comment type="subcellular location">
    <subcellularLocation>
        <location evidence="1">Membrane</location>
    </subcellularLocation>
</comment>
<keyword evidence="7 8" id="KW-0472">Membrane</keyword>
<dbReference type="GO" id="GO:0008320">
    <property type="term" value="F:protein transmembrane transporter activity"/>
    <property type="evidence" value="ECO:0007669"/>
    <property type="project" value="InterPro"/>
</dbReference>
<evidence type="ECO:0000256" key="5">
    <source>
        <dbReference type="ARBA" id="ARBA00022989"/>
    </source>
</evidence>
<protein>
    <recommendedName>
        <fullName evidence="11">Protein translocase subunit SecE</fullName>
    </recommendedName>
</protein>
<evidence type="ECO:0000256" key="7">
    <source>
        <dbReference type="ARBA" id="ARBA00023136"/>
    </source>
</evidence>
<evidence type="ECO:0000256" key="6">
    <source>
        <dbReference type="ARBA" id="ARBA00023010"/>
    </source>
</evidence>
<dbReference type="Proteomes" id="UP000051324">
    <property type="component" value="Unassembled WGS sequence"/>
</dbReference>
<feature type="transmembrane region" description="Helical" evidence="8">
    <location>
        <begin position="34"/>
        <end position="56"/>
    </location>
</feature>
<evidence type="ECO:0000256" key="1">
    <source>
        <dbReference type="ARBA" id="ARBA00004370"/>
    </source>
</evidence>
<keyword evidence="3 8" id="KW-0812">Transmembrane</keyword>
<dbReference type="GO" id="GO:0006886">
    <property type="term" value="P:intracellular protein transport"/>
    <property type="evidence" value="ECO:0007669"/>
    <property type="project" value="InterPro"/>
</dbReference>
<dbReference type="NCBIfam" id="TIGR00964">
    <property type="entry name" value="secE_bact"/>
    <property type="match status" value="1"/>
</dbReference>
<dbReference type="InterPro" id="IPR005807">
    <property type="entry name" value="SecE_bac"/>
</dbReference>
<keyword evidence="4" id="KW-0653">Protein transport</keyword>
<dbReference type="Pfam" id="PF00584">
    <property type="entry name" value="SecE"/>
    <property type="match status" value="1"/>
</dbReference>
<dbReference type="GO" id="GO:0009306">
    <property type="term" value="P:protein secretion"/>
    <property type="evidence" value="ECO:0007669"/>
    <property type="project" value="InterPro"/>
</dbReference>
<keyword evidence="2" id="KW-0813">Transport</keyword>
<gene>
    <name evidence="9" type="ORF">FC32_GL000207</name>
</gene>
<dbReference type="STRING" id="1423724.FC32_GL000207"/>
<accession>A0A0R1TUY9</accession>
<evidence type="ECO:0008006" key="11">
    <source>
        <dbReference type="Google" id="ProtNLM"/>
    </source>
</evidence>
<keyword evidence="6" id="KW-0811">Translocation</keyword>
<evidence type="ECO:0000256" key="4">
    <source>
        <dbReference type="ARBA" id="ARBA00022927"/>
    </source>
</evidence>
<dbReference type="InterPro" id="IPR001901">
    <property type="entry name" value="Translocase_SecE/Sec61-g"/>
</dbReference>
<comment type="caution">
    <text evidence="9">The sequence shown here is derived from an EMBL/GenBank/DDBJ whole genome shotgun (WGS) entry which is preliminary data.</text>
</comment>
<sequence>MGVKIMKFIKSVIQTMKDTTWLTAKETRRDTTTVVVLSLAFAAFFGVVDYAAQALINLLV</sequence>
<dbReference type="PATRIC" id="fig|1423724.4.peg.217"/>
<evidence type="ECO:0000256" key="2">
    <source>
        <dbReference type="ARBA" id="ARBA00022448"/>
    </source>
</evidence>
<dbReference type="AlphaFoldDB" id="A0A0R1TUY9"/>
<dbReference type="GO" id="GO:0006605">
    <property type="term" value="P:protein targeting"/>
    <property type="evidence" value="ECO:0007669"/>
    <property type="project" value="InterPro"/>
</dbReference>
<keyword evidence="5 8" id="KW-1133">Transmembrane helix</keyword>
<keyword evidence="10" id="KW-1185">Reference proteome</keyword>
<name>A0A0R1TUY9_9LACO</name>
<evidence type="ECO:0000256" key="8">
    <source>
        <dbReference type="SAM" id="Phobius"/>
    </source>
</evidence>
<evidence type="ECO:0000256" key="3">
    <source>
        <dbReference type="ARBA" id="ARBA00022692"/>
    </source>
</evidence>
<dbReference type="EMBL" id="AZFT01000043">
    <property type="protein sequence ID" value="KRL85161.1"/>
    <property type="molecule type" value="Genomic_DNA"/>
</dbReference>
<dbReference type="Gene3D" id="1.20.5.1030">
    <property type="entry name" value="Preprotein translocase secy subunit"/>
    <property type="match status" value="1"/>
</dbReference>
<evidence type="ECO:0000313" key="10">
    <source>
        <dbReference type="Proteomes" id="UP000051324"/>
    </source>
</evidence>